<gene>
    <name evidence="4" type="ORF">D0868_01189</name>
    <name evidence="3" type="ORF">D0869_07379</name>
</gene>
<evidence type="ECO:0000313" key="6">
    <source>
        <dbReference type="Proteomes" id="UP000282582"/>
    </source>
</evidence>
<organism evidence="3 5">
    <name type="scientific">Hortaea werneckii</name>
    <name type="common">Black yeast</name>
    <name type="synonym">Cladosporium werneckii</name>
    <dbReference type="NCBI Taxonomy" id="91943"/>
    <lineage>
        <taxon>Eukaryota</taxon>
        <taxon>Fungi</taxon>
        <taxon>Dikarya</taxon>
        <taxon>Ascomycota</taxon>
        <taxon>Pezizomycotina</taxon>
        <taxon>Dothideomycetes</taxon>
        <taxon>Dothideomycetidae</taxon>
        <taxon>Mycosphaerellales</taxon>
        <taxon>Teratosphaeriaceae</taxon>
        <taxon>Hortaea</taxon>
    </lineage>
</organism>
<dbReference type="VEuPathDB" id="FungiDB:BTJ68_13655"/>
<feature type="region of interest" description="Disordered" evidence="1">
    <location>
        <begin position="405"/>
        <end position="428"/>
    </location>
</feature>
<dbReference type="OrthoDB" id="9997027at2759"/>
<dbReference type="EMBL" id="QWIJ01000590">
    <property type="protein sequence ID" value="RMX80671.1"/>
    <property type="molecule type" value="Genomic_DNA"/>
</dbReference>
<evidence type="ECO:0000256" key="1">
    <source>
        <dbReference type="SAM" id="MobiDB-lite"/>
    </source>
</evidence>
<dbReference type="InterPro" id="IPR036938">
    <property type="entry name" value="PAP2/HPO_sf"/>
</dbReference>
<evidence type="ECO:0000313" key="4">
    <source>
        <dbReference type="EMBL" id="RMY14887.1"/>
    </source>
</evidence>
<dbReference type="Pfam" id="PF17897">
    <property type="entry name" value="VCPO_N"/>
    <property type="match status" value="1"/>
</dbReference>
<name>A0A3M6WQF7_HORWE</name>
<feature type="compositionally biased region" description="Low complexity" evidence="1">
    <location>
        <begin position="339"/>
        <end position="356"/>
    </location>
</feature>
<sequence>MIRLHQRLEEAEYNKNYVLYWNHVALELVRLTHTETASGAVNGPPLVARMSPTSLLSSNRLGILHPAIHDAFFALHNTAGMALTLAQHKAIGEIGVPLRLYNQILRKVAWNYRPDKKIPDSDKNNVEFARLFTLCNAAMADAGIFAWQEKYCFEFWQPLSGVRKASRDLIVRNRGNGMVEGIPDPDRSPTMGDATDPFWLELGAPSTNSNRTPFKPAFPAYPSGHAAFGAACFQMMRLYYKNSHREGIADFDVDGPDNIAFDFVSDEQDGQNRDNLRHAFDPTVPIDDQPGIVHAAWKRRFSSLWEAMWENAVSRVWLGVHWRFDAFSSQDTLVPNETPSPATTKTSSPSSTESPPLYAVGPDQSTSYKPVAEVRCTSTGSRRDRPGKDFLVGGVPLGIDIANDIFQGGLKPTPPNRQPTGRHRRGRL</sequence>
<dbReference type="PANTHER" id="PTHR34599:SF1">
    <property type="entry name" value="PHOSPHATIDIC ACID PHOSPHATASE TYPE 2_HALOPEROXIDASE DOMAIN-CONTAINING PROTEIN"/>
    <property type="match status" value="1"/>
</dbReference>
<dbReference type="InterPro" id="IPR052559">
    <property type="entry name" value="V-haloperoxidase"/>
</dbReference>
<dbReference type="PANTHER" id="PTHR34599">
    <property type="entry name" value="PEROXIDASE-RELATED"/>
    <property type="match status" value="1"/>
</dbReference>
<proteinExistence type="predicted"/>
<dbReference type="SUPFAM" id="SSF48317">
    <property type="entry name" value="Acid phosphatase/Vanadium-dependent haloperoxidase"/>
    <property type="match status" value="1"/>
</dbReference>
<protein>
    <recommendedName>
        <fullName evidence="2">Vanadium chloroperoxidase N-terminal domain-containing protein</fullName>
    </recommendedName>
</protein>
<comment type="caution">
    <text evidence="3">The sequence shown here is derived from an EMBL/GenBank/DDBJ whole genome shotgun (WGS) entry which is preliminary data.</text>
</comment>
<reference evidence="5 6" key="1">
    <citation type="journal article" date="2018" name="BMC Genomics">
        <title>Genomic evidence for intraspecific hybridization in a clonal and extremely halotolerant yeast.</title>
        <authorList>
            <person name="Gostincar C."/>
            <person name="Stajich J.E."/>
            <person name="Zupancic J."/>
            <person name="Zalar P."/>
            <person name="Gunde-Cimerman N."/>
        </authorList>
    </citation>
    <scope>NUCLEOTIDE SEQUENCE [LARGE SCALE GENOMIC DNA]</scope>
    <source>
        <strain evidence="4 6">EXF-6654</strain>
        <strain evidence="3 5">EXF-6656</strain>
    </source>
</reference>
<dbReference type="CDD" id="cd03398">
    <property type="entry name" value="PAP2_haloperoxidase"/>
    <property type="match status" value="1"/>
</dbReference>
<dbReference type="Gene3D" id="1.10.606.10">
    <property type="entry name" value="Vanadium-containing Chloroperoxidase, domain 2"/>
    <property type="match status" value="1"/>
</dbReference>
<feature type="region of interest" description="Disordered" evidence="1">
    <location>
        <begin position="331"/>
        <end position="371"/>
    </location>
</feature>
<dbReference type="Proteomes" id="UP000282582">
    <property type="component" value="Unassembled WGS sequence"/>
</dbReference>
<dbReference type="Proteomes" id="UP000281245">
    <property type="component" value="Unassembled WGS sequence"/>
</dbReference>
<accession>A0A3M6WQF7</accession>
<evidence type="ECO:0000259" key="2">
    <source>
        <dbReference type="Pfam" id="PF17897"/>
    </source>
</evidence>
<dbReference type="GO" id="GO:0004601">
    <property type="term" value="F:peroxidase activity"/>
    <property type="evidence" value="ECO:0007669"/>
    <property type="project" value="InterPro"/>
</dbReference>
<evidence type="ECO:0000313" key="5">
    <source>
        <dbReference type="Proteomes" id="UP000281245"/>
    </source>
</evidence>
<dbReference type="EMBL" id="QWIK01000051">
    <property type="protein sequence ID" value="RMY14887.1"/>
    <property type="molecule type" value="Genomic_DNA"/>
</dbReference>
<evidence type="ECO:0000313" key="3">
    <source>
        <dbReference type="EMBL" id="RMX80671.1"/>
    </source>
</evidence>
<dbReference type="InterPro" id="IPR041067">
    <property type="entry name" value="VCPO_N"/>
</dbReference>
<dbReference type="AlphaFoldDB" id="A0A3M6WQF7"/>
<feature type="domain" description="Vanadium chloroperoxidase N-terminal" evidence="2">
    <location>
        <begin position="9"/>
        <end position="90"/>
    </location>
</feature>
<dbReference type="InterPro" id="IPR016119">
    <property type="entry name" value="Br/Cl_peroxidase_C"/>
</dbReference>